<gene>
    <name evidence="12" type="ORF">C4B24_00505</name>
</gene>
<dbReference type="EMBL" id="PSZO01000002">
    <property type="protein sequence ID" value="TCG11864.1"/>
    <property type="molecule type" value="Genomic_DNA"/>
</dbReference>
<evidence type="ECO:0000313" key="13">
    <source>
        <dbReference type="Proteomes" id="UP000294192"/>
    </source>
</evidence>
<dbReference type="PROSITE" id="PS50928">
    <property type="entry name" value="ABC_TM1"/>
    <property type="match status" value="1"/>
</dbReference>
<dbReference type="Pfam" id="PF00528">
    <property type="entry name" value="BPD_transp_1"/>
    <property type="match status" value="1"/>
</dbReference>
<feature type="transmembrane region" description="Helical" evidence="10">
    <location>
        <begin position="340"/>
        <end position="360"/>
    </location>
</feature>
<dbReference type="Pfam" id="PF12911">
    <property type="entry name" value="OppC_N"/>
    <property type="match status" value="1"/>
</dbReference>
<dbReference type="AlphaFoldDB" id="A0A4V2NI81"/>
<accession>A0A4V2NI81</accession>
<keyword evidence="6" id="KW-0653">Protein transport</keyword>
<evidence type="ECO:0000256" key="6">
    <source>
        <dbReference type="ARBA" id="ARBA00022927"/>
    </source>
</evidence>
<dbReference type="InterPro" id="IPR025966">
    <property type="entry name" value="OppC_N"/>
</dbReference>
<keyword evidence="4 10" id="KW-0812">Transmembrane</keyword>
<dbReference type="InterPro" id="IPR000515">
    <property type="entry name" value="MetI-like"/>
</dbReference>
<evidence type="ECO:0000256" key="7">
    <source>
        <dbReference type="ARBA" id="ARBA00022989"/>
    </source>
</evidence>
<evidence type="ECO:0000256" key="10">
    <source>
        <dbReference type="RuleBase" id="RU363032"/>
    </source>
</evidence>
<comment type="subcellular location">
    <subcellularLocation>
        <location evidence="1 10">Cell membrane</location>
        <topology evidence="1 10">Multi-pass membrane protein</topology>
    </subcellularLocation>
</comment>
<evidence type="ECO:0000256" key="1">
    <source>
        <dbReference type="ARBA" id="ARBA00004651"/>
    </source>
</evidence>
<dbReference type="PANTHER" id="PTHR43386">
    <property type="entry name" value="OLIGOPEPTIDE TRANSPORT SYSTEM PERMEASE PROTEIN APPC"/>
    <property type="match status" value="1"/>
</dbReference>
<dbReference type="GO" id="GO:0015031">
    <property type="term" value="P:protein transport"/>
    <property type="evidence" value="ECO:0007669"/>
    <property type="project" value="UniProtKB-KW"/>
</dbReference>
<feature type="domain" description="ABC transmembrane type-1" evidence="11">
    <location>
        <begin position="169"/>
        <end position="360"/>
    </location>
</feature>
<keyword evidence="3" id="KW-1003">Cell membrane</keyword>
<dbReference type="GO" id="GO:0055085">
    <property type="term" value="P:transmembrane transport"/>
    <property type="evidence" value="ECO:0007669"/>
    <property type="project" value="InterPro"/>
</dbReference>
<feature type="transmembrane region" description="Helical" evidence="10">
    <location>
        <begin position="175"/>
        <end position="198"/>
    </location>
</feature>
<dbReference type="Gene3D" id="1.10.3720.10">
    <property type="entry name" value="MetI-like"/>
    <property type="match status" value="1"/>
</dbReference>
<keyword evidence="5" id="KW-0571">Peptide transport</keyword>
<evidence type="ECO:0000313" key="12">
    <source>
        <dbReference type="EMBL" id="TCG11864.1"/>
    </source>
</evidence>
<name>A0A4V2NI81_9MOLU</name>
<feature type="transmembrane region" description="Helical" evidence="10">
    <location>
        <begin position="55"/>
        <end position="74"/>
    </location>
</feature>
<dbReference type="Proteomes" id="UP000294192">
    <property type="component" value="Unassembled WGS sequence"/>
</dbReference>
<dbReference type="InterPro" id="IPR050366">
    <property type="entry name" value="BP-dependent_transpt_permease"/>
</dbReference>
<comment type="similarity">
    <text evidence="9">Belongs to the binding-protein-dependent transport system permease family. OppBC subfamily.</text>
</comment>
<evidence type="ECO:0000256" key="4">
    <source>
        <dbReference type="ARBA" id="ARBA00022692"/>
    </source>
</evidence>
<sequence length="373" mass="41232">MTSKEFNIRYNLSEINEKWFSADDGIKKEEIQVAGKPSTVAKDIFKRFFSSKTNIVFLLIVLTIILLSIIVPHVSRYHETEAISGSKTTDIKLLKPTWQGTQTNVLFLSPQEWNNGNNKFVTNPVSHEWIPSVGQWKIIVKNTSADGHNLILGTDSVGRDIWTRLWIGTAWSLKLAITAAVIETFIGVSIGVYIGFHIGKALDTIVMRFVEIFTSVPSLLWLILLTTIAGTGFGSILLALVIVGWAGPVWSARMFTIKVKDQDFILAAEATGVSKAGRIYKHILPNILGRLLVSFVLRIPSVIFFEVTLIFLGLSVGGAESATLGRLINLSRAYIFVQPFYILGPTIVILLLTVSLQILANGMRDAFDPKITG</sequence>
<comment type="caution">
    <text evidence="12">The sequence shown here is derived from an EMBL/GenBank/DDBJ whole genome shotgun (WGS) entry which is preliminary data.</text>
</comment>
<feature type="transmembrane region" description="Helical" evidence="10">
    <location>
        <begin position="219"/>
        <end position="246"/>
    </location>
</feature>
<evidence type="ECO:0000259" key="11">
    <source>
        <dbReference type="PROSITE" id="PS50928"/>
    </source>
</evidence>
<evidence type="ECO:0000256" key="3">
    <source>
        <dbReference type="ARBA" id="ARBA00022475"/>
    </source>
</evidence>
<dbReference type="OrthoDB" id="9788103at2"/>
<dbReference type="GO" id="GO:0005886">
    <property type="term" value="C:plasma membrane"/>
    <property type="evidence" value="ECO:0007669"/>
    <property type="project" value="UniProtKB-SubCell"/>
</dbReference>
<organism evidence="12 13">
    <name type="scientific">Mycoplasma marinum</name>
    <dbReference type="NCBI Taxonomy" id="1937190"/>
    <lineage>
        <taxon>Bacteria</taxon>
        <taxon>Bacillati</taxon>
        <taxon>Mycoplasmatota</taxon>
        <taxon>Mollicutes</taxon>
        <taxon>Mycoplasmataceae</taxon>
        <taxon>Mycoplasma</taxon>
    </lineage>
</organism>
<proteinExistence type="inferred from homology"/>
<reference evidence="12 13" key="1">
    <citation type="submission" date="2018-02" db="EMBL/GenBank/DDBJ databases">
        <title>Mycoplasma marinum and Mycoplasma todarodis sp. nov., moderately halophilic and psychrotolerant mycoplasmas isolated from cephalopods.</title>
        <authorList>
            <person name="Viver T."/>
        </authorList>
    </citation>
    <scope>NUCLEOTIDE SEQUENCE [LARGE SCALE GENOMIC DNA]</scope>
    <source>
        <strain evidence="12 13">PE</strain>
    </source>
</reference>
<dbReference type="CDD" id="cd06261">
    <property type="entry name" value="TM_PBP2"/>
    <property type="match status" value="1"/>
</dbReference>
<protein>
    <recommendedName>
        <fullName evidence="11">ABC transmembrane type-1 domain-containing protein</fullName>
    </recommendedName>
</protein>
<dbReference type="SUPFAM" id="SSF161098">
    <property type="entry name" value="MetI-like"/>
    <property type="match status" value="1"/>
</dbReference>
<keyword evidence="7 10" id="KW-1133">Transmembrane helix</keyword>
<keyword evidence="8 10" id="KW-0472">Membrane</keyword>
<keyword evidence="13" id="KW-1185">Reference proteome</keyword>
<dbReference type="RefSeq" id="WP_131598293.1">
    <property type="nucleotide sequence ID" value="NZ_PSZO01000002.1"/>
</dbReference>
<dbReference type="PANTHER" id="PTHR43386:SF24">
    <property type="entry name" value="OLIGOPEPTIDE TRANSPORT SYSTEM PERMEASE PROTEIN AMID"/>
    <property type="match status" value="1"/>
</dbReference>
<evidence type="ECO:0000256" key="2">
    <source>
        <dbReference type="ARBA" id="ARBA00022448"/>
    </source>
</evidence>
<evidence type="ECO:0000256" key="9">
    <source>
        <dbReference type="ARBA" id="ARBA00024202"/>
    </source>
</evidence>
<dbReference type="InterPro" id="IPR035906">
    <property type="entry name" value="MetI-like_sf"/>
</dbReference>
<feature type="transmembrane region" description="Helical" evidence="10">
    <location>
        <begin position="295"/>
        <end position="319"/>
    </location>
</feature>
<keyword evidence="2 10" id="KW-0813">Transport</keyword>
<evidence type="ECO:0000256" key="8">
    <source>
        <dbReference type="ARBA" id="ARBA00023136"/>
    </source>
</evidence>
<dbReference type="GO" id="GO:0015833">
    <property type="term" value="P:peptide transport"/>
    <property type="evidence" value="ECO:0007669"/>
    <property type="project" value="UniProtKB-KW"/>
</dbReference>
<evidence type="ECO:0000256" key="5">
    <source>
        <dbReference type="ARBA" id="ARBA00022856"/>
    </source>
</evidence>